<dbReference type="InterPro" id="IPR001129">
    <property type="entry name" value="Membr-assoc_MAPEG"/>
</dbReference>
<organism evidence="6 7">
    <name type="scientific">Trichoderma asperellum (strain ATCC 204424 / CBS 433.97 / NBRC 101777)</name>
    <dbReference type="NCBI Taxonomy" id="1042311"/>
    <lineage>
        <taxon>Eukaryota</taxon>
        <taxon>Fungi</taxon>
        <taxon>Dikarya</taxon>
        <taxon>Ascomycota</taxon>
        <taxon>Pezizomycotina</taxon>
        <taxon>Sordariomycetes</taxon>
        <taxon>Hypocreomycetidae</taxon>
        <taxon>Hypocreales</taxon>
        <taxon>Hypocreaceae</taxon>
        <taxon>Trichoderma</taxon>
    </lineage>
</organism>
<keyword evidence="7" id="KW-1185">Reference proteome</keyword>
<sequence>MSNWILQTLPSSFVDMSTMFTMVDLSTNYSFYMVPAAFTLCWLPAAYGHTLAGKNFDETNPRHTQAAVLRDDKMDKARQQRITRALSAMENGFESLGMFAGGVAAANYAGVDIYTLNLLTIEYVLSRVLYIFVYIVLCENGRLSILRTLSWLLGVVSMLALWIMAGIKAGA</sequence>
<evidence type="ECO:0000256" key="5">
    <source>
        <dbReference type="SAM" id="Phobius"/>
    </source>
</evidence>
<dbReference type="InterPro" id="IPR023352">
    <property type="entry name" value="MAPEG-like_dom_sf"/>
</dbReference>
<dbReference type="GO" id="GO:0016020">
    <property type="term" value="C:membrane"/>
    <property type="evidence" value="ECO:0007669"/>
    <property type="project" value="UniProtKB-SubCell"/>
</dbReference>
<feature type="transmembrane region" description="Helical" evidence="5">
    <location>
        <begin position="116"/>
        <end position="137"/>
    </location>
</feature>
<protein>
    <recommendedName>
        <fullName evidence="8">MAPEG family protein</fullName>
    </recommendedName>
</protein>
<keyword evidence="3 5" id="KW-1133">Transmembrane helix</keyword>
<dbReference type="Gene3D" id="1.20.120.550">
    <property type="entry name" value="Membrane associated eicosanoid/glutathione metabolism-like domain"/>
    <property type="match status" value="1"/>
</dbReference>
<dbReference type="Pfam" id="PF01124">
    <property type="entry name" value="MAPEG"/>
    <property type="match status" value="1"/>
</dbReference>
<feature type="transmembrane region" description="Helical" evidence="5">
    <location>
        <begin position="149"/>
        <end position="167"/>
    </location>
</feature>
<evidence type="ECO:0000256" key="2">
    <source>
        <dbReference type="ARBA" id="ARBA00022692"/>
    </source>
</evidence>
<dbReference type="AlphaFoldDB" id="A0A2T3ZQ67"/>
<name>A0A2T3ZQ67_TRIA4</name>
<dbReference type="OrthoDB" id="2122304at2759"/>
<dbReference type="PANTHER" id="PTHR35371">
    <property type="entry name" value="INNER MEMBRANE PROTEIN"/>
    <property type="match status" value="1"/>
</dbReference>
<keyword evidence="2 5" id="KW-0812">Transmembrane</keyword>
<feature type="transmembrane region" description="Helical" evidence="5">
    <location>
        <begin position="29"/>
        <end position="47"/>
    </location>
</feature>
<evidence type="ECO:0000256" key="3">
    <source>
        <dbReference type="ARBA" id="ARBA00022989"/>
    </source>
</evidence>
<dbReference type="Proteomes" id="UP000240493">
    <property type="component" value="Unassembled WGS sequence"/>
</dbReference>
<keyword evidence="4 5" id="KW-0472">Membrane</keyword>
<dbReference type="PANTHER" id="PTHR35371:SF1">
    <property type="entry name" value="BLR7753 PROTEIN"/>
    <property type="match status" value="1"/>
</dbReference>
<gene>
    <name evidence="6" type="ORF">M441DRAFT_53627</name>
</gene>
<evidence type="ECO:0008006" key="8">
    <source>
        <dbReference type="Google" id="ProtNLM"/>
    </source>
</evidence>
<dbReference type="SUPFAM" id="SSF161084">
    <property type="entry name" value="MAPEG domain-like"/>
    <property type="match status" value="1"/>
</dbReference>
<evidence type="ECO:0000256" key="4">
    <source>
        <dbReference type="ARBA" id="ARBA00023136"/>
    </source>
</evidence>
<dbReference type="EMBL" id="KZ679256">
    <property type="protein sequence ID" value="PTB46935.1"/>
    <property type="molecule type" value="Genomic_DNA"/>
</dbReference>
<comment type="subcellular location">
    <subcellularLocation>
        <location evidence="1">Membrane</location>
    </subcellularLocation>
</comment>
<proteinExistence type="predicted"/>
<evidence type="ECO:0000313" key="7">
    <source>
        <dbReference type="Proteomes" id="UP000240493"/>
    </source>
</evidence>
<reference evidence="6 7" key="1">
    <citation type="submission" date="2016-07" db="EMBL/GenBank/DDBJ databases">
        <title>Multiple horizontal gene transfer events from other fungi enriched the ability of initially mycotrophic Trichoderma (Ascomycota) to feed on dead plant biomass.</title>
        <authorList>
            <consortium name="DOE Joint Genome Institute"/>
            <person name="Aerts A."/>
            <person name="Atanasova L."/>
            <person name="Chenthamara K."/>
            <person name="Zhang J."/>
            <person name="Grujic M."/>
            <person name="Henrissat B."/>
            <person name="Kuo A."/>
            <person name="Salamov A."/>
            <person name="Lipzen A."/>
            <person name="Labutti K."/>
            <person name="Barry K."/>
            <person name="Miao Y."/>
            <person name="Rahimi M.J."/>
            <person name="Shen Q."/>
            <person name="Grigoriev I.V."/>
            <person name="Kubicek C.P."/>
            <person name="Druzhinina I.S."/>
        </authorList>
    </citation>
    <scope>NUCLEOTIDE SEQUENCE [LARGE SCALE GENOMIC DNA]</scope>
    <source>
        <strain evidence="6 7">CBS 433.97</strain>
    </source>
</reference>
<evidence type="ECO:0000313" key="6">
    <source>
        <dbReference type="EMBL" id="PTB46935.1"/>
    </source>
</evidence>
<evidence type="ECO:0000256" key="1">
    <source>
        <dbReference type="ARBA" id="ARBA00004370"/>
    </source>
</evidence>
<accession>A0A2T3ZQ67</accession>